<feature type="domain" description="Carbohydrate kinase PfkB" evidence="3">
    <location>
        <begin position="5"/>
        <end position="301"/>
    </location>
</feature>
<dbReference type="CDD" id="cd01172">
    <property type="entry name" value="RfaE_like"/>
    <property type="match status" value="1"/>
</dbReference>
<keyword evidence="5" id="KW-1185">Reference proteome</keyword>
<keyword evidence="2 4" id="KW-0418">Kinase</keyword>
<evidence type="ECO:0000313" key="5">
    <source>
        <dbReference type="Proteomes" id="UP001501411"/>
    </source>
</evidence>
<evidence type="ECO:0000313" key="4">
    <source>
        <dbReference type="EMBL" id="GAA4781583.1"/>
    </source>
</evidence>
<dbReference type="GO" id="GO:0016301">
    <property type="term" value="F:kinase activity"/>
    <property type="evidence" value="ECO:0007669"/>
    <property type="project" value="UniProtKB-KW"/>
</dbReference>
<dbReference type="RefSeq" id="WP_345230261.1">
    <property type="nucleotide sequence ID" value="NZ_BAABIQ010000003.1"/>
</dbReference>
<organism evidence="4 5">
    <name type="scientific">Olivibacter ginsenosidimutans</name>
    <dbReference type="NCBI Taxonomy" id="1176537"/>
    <lineage>
        <taxon>Bacteria</taxon>
        <taxon>Pseudomonadati</taxon>
        <taxon>Bacteroidota</taxon>
        <taxon>Sphingobacteriia</taxon>
        <taxon>Sphingobacteriales</taxon>
        <taxon>Sphingobacteriaceae</taxon>
        <taxon>Olivibacter</taxon>
    </lineage>
</organism>
<dbReference type="PROSITE" id="PS00584">
    <property type="entry name" value="PFKB_KINASES_2"/>
    <property type="match status" value="1"/>
</dbReference>
<protein>
    <submittedName>
        <fullName evidence="4">D-glycero-beta-D-manno-heptose-7-phosphate kinase</fullName>
    </submittedName>
</protein>
<dbReference type="PANTHER" id="PTHR46969">
    <property type="entry name" value="BIFUNCTIONAL PROTEIN HLDE"/>
    <property type="match status" value="1"/>
</dbReference>
<accession>A0ABP9AHI9</accession>
<dbReference type="Pfam" id="PF00294">
    <property type="entry name" value="PfkB"/>
    <property type="match status" value="1"/>
</dbReference>
<evidence type="ECO:0000259" key="3">
    <source>
        <dbReference type="Pfam" id="PF00294"/>
    </source>
</evidence>
<dbReference type="EMBL" id="BAABIQ010000003">
    <property type="protein sequence ID" value="GAA4781583.1"/>
    <property type="molecule type" value="Genomic_DNA"/>
</dbReference>
<dbReference type="InterPro" id="IPR002173">
    <property type="entry name" value="Carboh/pur_kinase_PfkB_CS"/>
</dbReference>
<evidence type="ECO:0000256" key="1">
    <source>
        <dbReference type="ARBA" id="ARBA00022679"/>
    </source>
</evidence>
<sequence length="315" mass="34287">MSPKKNILVIGDIMVDHYIYGKCDRISPEAPVPVVNFTQEHYTLGGAGNVVKNLIALEAPTQLLAACGTDEAASQLEDQLHSSSITYFLAKEKDRPTTVKTRVLAGNHQLLRIDRETKKNISVDGEEKLIGQLTALLPHTQLLILSDYCKGFFSDGLSKAIISACKQHQVLTILDSKEKNLEKFAGIDIIKPNKKEAALMSGITIVDQQTLREACARIREKTQCQSVVVTLSEEGMAIYHQENLDIIPTKALEVYDVTGAGDTVIAAIAYGLAEGLSLHEACDLANHAAAVVVAKIGSATATLKEIEQLRKKQEQ</sequence>
<dbReference type="Gene3D" id="3.40.1190.20">
    <property type="match status" value="1"/>
</dbReference>
<dbReference type="InterPro" id="IPR011913">
    <property type="entry name" value="RfaE_dom_I"/>
</dbReference>
<dbReference type="InterPro" id="IPR011611">
    <property type="entry name" value="PfkB_dom"/>
</dbReference>
<gene>
    <name evidence="4" type="primary">rfaE1_1</name>
    <name evidence="4" type="ORF">GCM10023231_06450</name>
</gene>
<dbReference type="NCBIfam" id="TIGR02198">
    <property type="entry name" value="rfaE_dom_I"/>
    <property type="match status" value="1"/>
</dbReference>
<dbReference type="InterPro" id="IPR029056">
    <property type="entry name" value="Ribokinase-like"/>
</dbReference>
<comment type="caution">
    <text evidence="4">The sequence shown here is derived from an EMBL/GenBank/DDBJ whole genome shotgun (WGS) entry which is preliminary data.</text>
</comment>
<dbReference type="Proteomes" id="UP001501411">
    <property type="component" value="Unassembled WGS sequence"/>
</dbReference>
<reference evidence="5" key="1">
    <citation type="journal article" date="2019" name="Int. J. Syst. Evol. Microbiol.">
        <title>The Global Catalogue of Microorganisms (GCM) 10K type strain sequencing project: providing services to taxonomists for standard genome sequencing and annotation.</title>
        <authorList>
            <consortium name="The Broad Institute Genomics Platform"/>
            <consortium name="The Broad Institute Genome Sequencing Center for Infectious Disease"/>
            <person name="Wu L."/>
            <person name="Ma J."/>
        </authorList>
    </citation>
    <scope>NUCLEOTIDE SEQUENCE [LARGE SCALE GENOMIC DNA]</scope>
    <source>
        <strain evidence="5">JCM 18200</strain>
    </source>
</reference>
<dbReference type="SUPFAM" id="SSF53613">
    <property type="entry name" value="Ribokinase-like"/>
    <property type="match status" value="1"/>
</dbReference>
<dbReference type="PANTHER" id="PTHR46969:SF1">
    <property type="entry name" value="BIFUNCTIONAL PROTEIN HLDE"/>
    <property type="match status" value="1"/>
</dbReference>
<proteinExistence type="predicted"/>
<evidence type="ECO:0000256" key="2">
    <source>
        <dbReference type="ARBA" id="ARBA00022777"/>
    </source>
</evidence>
<name>A0ABP9AHI9_9SPHI</name>
<keyword evidence="1" id="KW-0808">Transferase</keyword>